<dbReference type="EMBL" id="JADGLW010000001">
    <property type="protein sequence ID" value="MBF0752764.1"/>
    <property type="molecule type" value="Genomic_DNA"/>
</dbReference>
<dbReference type="InterPro" id="IPR029063">
    <property type="entry name" value="SAM-dependent_MTases_sf"/>
</dbReference>
<dbReference type="Proteomes" id="UP000647980">
    <property type="component" value="Unassembled WGS sequence"/>
</dbReference>
<reference evidence="3 4" key="1">
    <citation type="submission" date="2020-10" db="EMBL/GenBank/DDBJ databases">
        <title>Mouse Oral microbiota.</title>
        <authorList>
            <person name="Joseph S."/>
            <person name="Aduse-Opoku J."/>
        </authorList>
    </citation>
    <scope>NUCLEOTIDE SEQUENCE [LARGE SCALE GENOMIC DNA]</scope>
    <source>
        <strain evidence="3 4">19428wE5_W307</strain>
    </source>
</reference>
<keyword evidence="1 3" id="KW-0489">Methyltransferase</keyword>
<dbReference type="EC" id="2.1.1.171" evidence="3"/>
<dbReference type="PROSITE" id="PS00092">
    <property type="entry name" value="N6_MTASE"/>
    <property type="match status" value="1"/>
</dbReference>
<dbReference type="Pfam" id="PF03602">
    <property type="entry name" value="Cons_hypoth95"/>
    <property type="match status" value="1"/>
</dbReference>
<dbReference type="PANTHER" id="PTHR43542">
    <property type="entry name" value="METHYLTRANSFERASE"/>
    <property type="match status" value="1"/>
</dbReference>
<evidence type="ECO:0000256" key="1">
    <source>
        <dbReference type="ARBA" id="ARBA00022603"/>
    </source>
</evidence>
<dbReference type="PIRSF" id="PIRSF004553">
    <property type="entry name" value="CHP00095"/>
    <property type="match status" value="1"/>
</dbReference>
<evidence type="ECO:0000256" key="2">
    <source>
        <dbReference type="ARBA" id="ARBA00022679"/>
    </source>
</evidence>
<dbReference type="SUPFAM" id="SSF53335">
    <property type="entry name" value="S-adenosyl-L-methionine-dependent methyltransferases"/>
    <property type="match status" value="1"/>
</dbReference>
<name>A0ABR9XV03_9STAP</name>
<dbReference type="InterPro" id="IPR004398">
    <property type="entry name" value="RNA_MeTrfase_RsmD"/>
</dbReference>
<dbReference type="PANTHER" id="PTHR43542:SF1">
    <property type="entry name" value="METHYLTRANSFERASE"/>
    <property type="match status" value="1"/>
</dbReference>
<dbReference type="RefSeq" id="WP_115885711.1">
    <property type="nucleotide sequence ID" value="NZ_JADGLW010000001.1"/>
</dbReference>
<dbReference type="GO" id="GO:0052913">
    <property type="term" value="F:16S rRNA (guanine(966)-N(2))-methyltransferase activity"/>
    <property type="evidence" value="ECO:0007669"/>
    <property type="project" value="UniProtKB-EC"/>
</dbReference>
<sequence>MTREPNERAILMRIISGKYKAKKLHTLKSNDTRPTSDKVRESVFSMLGDIEGSVLDLFGGTGGLAIEALSRGADKAMIIDGAGDAIKIIKENTRDLDEPVEIFRNDYRRALKAMAKRDKSFDLIFLDPPYNKKLIDKSLELILEYKLLKEGGRIVAEAGKNENFAHPGFEITKENDYGSIKIWLLSKERK</sequence>
<dbReference type="Gene3D" id="3.40.50.150">
    <property type="entry name" value="Vaccinia Virus protein VP39"/>
    <property type="match status" value="1"/>
</dbReference>
<dbReference type="NCBIfam" id="TIGR00095">
    <property type="entry name" value="16S rRNA (guanine(966)-N(2))-methyltransferase RsmD"/>
    <property type="match status" value="1"/>
</dbReference>
<gene>
    <name evidence="3" type="primary">rsmD</name>
    <name evidence="3" type="ORF">IR135_00660</name>
</gene>
<evidence type="ECO:0000313" key="3">
    <source>
        <dbReference type="EMBL" id="MBF0752764.1"/>
    </source>
</evidence>
<evidence type="ECO:0000313" key="4">
    <source>
        <dbReference type="Proteomes" id="UP000647980"/>
    </source>
</evidence>
<dbReference type="CDD" id="cd02440">
    <property type="entry name" value="AdoMet_MTases"/>
    <property type="match status" value="1"/>
</dbReference>
<keyword evidence="2 3" id="KW-0808">Transferase</keyword>
<organism evidence="3 4">
    <name type="scientific">Jeotgalicoccus nanhaiensis</name>
    <dbReference type="NCBI Taxonomy" id="568603"/>
    <lineage>
        <taxon>Bacteria</taxon>
        <taxon>Bacillati</taxon>
        <taxon>Bacillota</taxon>
        <taxon>Bacilli</taxon>
        <taxon>Bacillales</taxon>
        <taxon>Staphylococcaceae</taxon>
        <taxon>Jeotgalicoccus</taxon>
    </lineage>
</organism>
<protein>
    <submittedName>
        <fullName evidence="3">16S rRNA (Guanine(966)-N(2))-methyltransferase RsmD</fullName>
        <ecNumber evidence="3">2.1.1.171</ecNumber>
    </submittedName>
</protein>
<dbReference type="InterPro" id="IPR002052">
    <property type="entry name" value="DNA_methylase_N6_adenine_CS"/>
</dbReference>
<proteinExistence type="predicted"/>
<comment type="caution">
    <text evidence="3">The sequence shown here is derived from an EMBL/GenBank/DDBJ whole genome shotgun (WGS) entry which is preliminary data.</text>
</comment>
<accession>A0ABR9XV03</accession>
<keyword evidence="4" id="KW-1185">Reference proteome</keyword>